<dbReference type="AlphaFoldDB" id="A5GCT4"/>
<dbReference type="Proteomes" id="UP000006695">
    <property type="component" value="Chromosome"/>
</dbReference>
<dbReference type="OrthoDB" id="5402325at2"/>
<proteinExistence type="predicted"/>
<accession>A5GCT4</accession>
<evidence type="ECO:0000313" key="2">
    <source>
        <dbReference type="Proteomes" id="UP000006695"/>
    </source>
</evidence>
<reference evidence="1 2" key="1">
    <citation type="submission" date="2007-05" db="EMBL/GenBank/DDBJ databases">
        <title>Complete sequence of Geobacter uraniireducens Rf4.</title>
        <authorList>
            <consortium name="US DOE Joint Genome Institute"/>
            <person name="Copeland A."/>
            <person name="Lucas S."/>
            <person name="Lapidus A."/>
            <person name="Barry K."/>
            <person name="Detter J.C."/>
            <person name="Glavina del Rio T."/>
            <person name="Hammon N."/>
            <person name="Israni S."/>
            <person name="Dalin E."/>
            <person name="Tice H."/>
            <person name="Pitluck S."/>
            <person name="Chertkov O."/>
            <person name="Brettin T."/>
            <person name="Bruce D."/>
            <person name="Han C."/>
            <person name="Schmutz J."/>
            <person name="Larimer F."/>
            <person name="Land M."/>
            <person name="Hauser L."/>
            <person name="Kyrpides N."/>
            <person name="Mikhailova N."/>
            <person name="Shelobolina E."/>
            <person name="Aklujkar M."/>
            <person name="Lovley D."/>
            <person name="Richardson P."/>
        </authorList>
    </citation>
    <scope>NUCLEOTIDE SEQUENCE [LARGE SCALE GENOMIC DNA]</scope>
    <source>
        <strain evidence="1 2">Rf4</strain>
    </source>
</reference>
<gene>
    <name evidence="1" type="ordered locus">Gura_0388</name>
</gene>
<dbReference type="EMBL" id="CP000698">
    <property type="protein sequence ID" value="ABQ24604.1"/>
    <property type="molecule type" value="Genomic_DNA"/>
</dbReference>
<evidence type="ECO:0000313" key="1">
    <source>
        <dbReference type="EMBL" id="ABQ24604.1"/>
    </source>
</evidence>
<dbReference type="KEGG" id="gur:Gura_0388"/>
<name>A5GCT4_GEOUR</name>
<dbReference type="RefSeq" id="WP_011937330.1">
    <property type="nucleotide sequence ID" value="NC_009483.1"/>
</dbReference>
<sequence length="137" mass="14738">MRGALTVVLVLLTAIMLMGMGSLGGTPEGTVPKTEENIKAQIIDRSGVTTDLSRFSMDGNVFFEGQRGEGRMSVFFRDLKELSFGPVSGNEAPADLLLKSGSRLQLKVNKSAVFYGDTGVGAYRISASDVSRIVFRK</sequence>
<dbReference type="HOGENOM" id="CLU_1872480_0_0_7"/>
<organism evidence="1 2">
    <name type="scientific">Geotalea uraniireducens (strain Rf4)</name>
    <name type="common">Geobacter uraniireducens</name>
    <dbReference type="NCBI Taxonomy" id="351605"/>
    <lineage>
        <taxon>Bacteria</taxon>
        <taxon>Pseudomonadati</taxon>
        <taxon>Thermodesulfobacteriota</taxon>
        <taxon>Desulfuromonadia</taxon>
        <taxon>Geobacterales</taxon>
        <taxon>Geobacteraceae</taxon>
        <taxon>Geotalea</taxon>
    </lineage>
</organism>
<keyword evidence="2" id="KW-1185">Reference proteome</keyword>
<protein>
    <submittedName>
        <fullName evidence="1">Uncharacterized protein</fullName>
    </submittedName>
</protein>